<proteinExistence type="predicted"/>
<dbReference type="EMBL" id="JELY01002465">
    <property type="protein sequence ID" value="KYF52446.1"/>
    <property type="molecule type" value="Genomic_DNA"/>
</dbReference>
<name>A0A150P9Z6_SORCE</name>
<reference evidence="1 2" key="1">
    <citation type="submission" date="2014-02" db="EMBL/GenBank/DDBJ databases">
        <title>The small core and large imbalanced accessory genome model reveals a collaborative survival strategy of Sorangium cellulosum strains in nature.</title>
        <authorList>
            <person name="Han K."/>
            <person name="Peng R."/>
            <person name="Blom J."/>
            <person name="Li Y.-Z."/>
        </authorList>
    </citation>
    <scope>NUCLEOTIDE SEQUENCE [LARGE SCALE GENOMIC DNA]</scope>
    <source>
        <strain evidence="1 2">So0157-25</strain>
    </source>
</reference>
<dbReference type="AlphaFoldDB" id="A0A150P9Z6"/>
<sequence length="60" mass="7074">MTERFERNLDEIRGLLEETAQPSIAGETLLLYTLGGERIHLLAIEHHRQLSFDLQSLWRR</sequence>
<accession>A0A150P9Z6</accession>
<comment type="caution">
    <text evidence="1">The sequence shown here is derived from an EMBL/GenBank/DDBJ whole genome shotgun (WGS) entry which is preliminary data.</text>
</comment>
<organism evidence="1 2">
    <name type="scientific">Sorangium cellulosum</name>
    <name type="common">Polyangium cellulosum</name>
    <dbReference type="NCBI Taxonomy" id="56"/>
    <lineage>
        <taxon>Bacteria</taxon>
        <taxon>Pseudomonadati</taxon>
        <taxon>Myxococcota</taxon>
        <taxon>Polyangia</taxon>
        <taxon>Polyangiales</taxon>
        <taxon>Polyangiaceae</taxon>
        <taxon>Sorangium</taxon>
    </lineage>
</organism>
<gene>
    <name evidence="1" type="ORF">BE08_17745</name>
</gene>
<evidence type="ECO:0000313" key="2">
    <source>
        <dbReference type="Proteomes" id="UP000075420"/>
    </source>
</evidence>
<protein>
    <submittedName>
        <fullName evidence="1">Uncharacterized protein</fullName>
    </submittedName>
</protein>
<evidence type="ECO:0000313" key="1">
    <source>
        <dbReference type="EMBL" id="KYF52446.1"/>
    </source>
</evidence>
<dbReference type="Proteomes" id="UP000075420">
    <property type="component" value="Unassembled WGS sequence"/>
</dbReference>